<comment type="similarity">
    <text evidence="6">Belongs to the peptidase M3 family.</text>
</comment>
<dbReference type="GO" id="GO:0004181">
    <property type="term" value="F:metallocarboxypeptidase activity"/>
    <property type="evidence" value="ECO:0007669"/>
    <property type="project" value="InterPro"/>
</dbReference>
<dbReference type="InterPro" id="IPR042088">
    <property type="entry name" value="OligoPept_F_C"/>
</dbReference>
<organism evidence="9 10">
    <name type="scientific">Virgibacillus halodenitrificans</name>
    <name type="common">Bacillus halodenitrificans</name>
    <dbReference type="NCBI Taxonomy" id="1482"/>
    <lineage>
        <taxon>Bacteria</taxon>
        <taxon>Bacillati</taxon>
        <taxon>Bacillota</taxon>
        <taxon>Bacilli</taxon>
        <taxon>Bacillales</taxon>
        <taxon>Bacillaceae</taxon>
        <taxon>Virgibacillus</taxon>
    </lineage>
</organism>
<accession>A0AAC9IZP8</accession>
<proteinExistence type="inferred from homology"/>
<gene>
    <name evidence="9" type="ORF">BME96_11860</name>
</gene>
<reference evidence="9 10" key="1">
    <citation type="submission" date="2016-11" db="EMBL/GenBank/DDBJ databases">
        <title>Complete genome sequencing of Virgibacillus halodenitrificans PDB-F2.</title>
        <authorList>
            <person name="Sun Z."/>
            <person name="Zhou Y."/>
            <person name="Li H."/>
        </authorList>
    </citation>
    <scope>NUCLEOTIDE SEQUENCE [LARGE SCALE GENOMIC DNA]</scope>
    <source>
        <strain evidence="9 10">PDB-F2</strain>
    </source>
</reference>
<evidence type="ECO:0000259" key="8">
    <source>
        <dbReference type="Pfam" id="PF08439"/>
    </source>
</evidence>
<comment type="cofactor">
    <cofactor evidence="6">
        <name>Zn(2+)</name>
        <dbReference type="ChEBI" id="CHEBI:29105"/>
    </cofactor>
    <text evidence="6">Binds 1 zinc ion.</text>
</comment>
<dbReference type="Pfam" id="PF08439">
    <property type="entry name" value="Peptidase_M3_N"/>
    <property type="match status" value="1"/>
</dbReference>
<sequence>MEKVISENWDLDVLYAGGKDSAKLNNLITQLKYDLRSLNEKIKPIEVSIKTGKTQDLIELFQEVQKVLNGSFELDEYVICLYAVNVDDPDIAKLEAESANIKSDFDSLMIDIDELLANIPEQTWRELVQHEEVKSYQFYLEEHKQRVKDKLPLEMEKLINQLSKSGFVAWENYYEQLMGTLRFPVEMDGKVESFSIGQIFGPLMSNNRAIRQKAAYSIVNVLNENADSFATVLNNIQGFRLDVYKRRGWDNILKESLDQNRISEQTVATMLSTIQEDKDIIQTYLKRKARVMNLEKLGWYDADVPSYTSDKKISYNEAAEIITSQFYHFSEKLGNFAERAFNEGWIEAENRPGKMHGGFCASMPLAKESRIFLTYTGSYQDVVTIAHELGHAYHNSILHDELAFSQQTSTSVAETASTFAENLVLDAAIEHATNVKDKLTLLEMKITNGLKYQASVPTMFEFEKRLYEKRKHGPLTSSEISDILDEMLRNLYGDIVDDTNKFLWINIHQFFSTDLAFYNIPYTIGYLFSNGIYALAKEKGSGFPKQYDELLRNSGKMTVEQLADNFLDQNITKKDFWQASLQPVKDAIETYLQLTEKMD</sequence>
<keyword evidence="3 6" id="KW-0378">Hydrolase</keyword>
<dbReference type="SUPFAM" id="SSF55486">
    <property type="entry name" value="Metalloproteases ('zincins'), catalytic domain"/>
    <property type="match status" value="1"/>
</dbReference>
<evidence type="ECO:0000313" key="10">
    <source>
        <dbReference type="Proteomes" id="UP000182945"/>
    </source>
</evidence>
<keyword evidence="2 6" id="KW-0479">Metal-binding</keyword>
<dbReference type="GO" id="GO:0006508">
    <property type="term" value="P:proteolysis"/>
    <property type="evidence" value="ECO:0007669"/>
    <property type="project" value="UniProtKB-KW"/>
</dbReference>
<dbReference type="AlphaFoldDB" id="A0AAC9IZP8"/>
<dbReference type="InterPro" id="IPR001333">
    <property type="entry name" value="Peptidase_M32_Taq"/>
</dbReference>
<dbReference type="Pfam" id="PF01432">
    <property type="entry name" value="Peptidase_M3"/>
    <property type="match status" value="1"/>
</dbReference>
<evidence type="ECO:0000256" key="4">
    <source>
        <dbReference type="ARBA" id="ARBA00022833"/>
    </source>
</evidence>
<evidence type="ECO:0000256" key="6">
    <source>
        <dbReference type="RuleBase" id="RU003435"/>
    </source>
</evidence>
<dbReference type="GO" id="GO:0004222">
    <property type="term" value="F:metalloendopeptidase activity"/>
    <property type="evidence" value="ECO:0007669"/>
    <property type="project" value="InterPro"/>
</dbReference>
<dbReference type="EMBL" id="CP017962">
    <property type="protein sequence ID" value="APC48846.1"/>
    <property type="molecule type" value="Genomic_DNA"/>
</dbReference>
<dbReference type="Gene3D" id="1.20.140.70">
    <property type="entry name" value="Oligopeptidase f, N-terminal domain"/>
    <property type="match status" value="1"/>
</dbReference>
<dbReference type="InterPro" id="IPR013647">
    <property type="entry name" value="OligopepF_N_dom"/>
</dbReference>
<feature type="domain" description="Oligopeptidase F N-terminal" evidence="8">
    <location>
        <begin position="116"/>
        <end position="183"/>
    </location>
</feature>
<dbReference type="KEGG" id="vhl:BME96_11860"/>
<dbReference type="GO" id="GO:0046872">
    <property type="term" value="F:metal ion binding"/>
    <property type="evidence" value="ECO:0007669"/>
    <property type="project" value="UniProtKB-UniRule"/>
</dbReference>
<keyword evidence="5 6" id="KW-0482">Metalloprotease</keyword>
<evidence type="ECO:0000259" key="7">
    <source>
        <dbReference type="Pfam" id="PF01432"/>
    </source>
</evidence>
<feature type="domain" description="Peptidase M3A/M3B catalytic" evidence="7">
    <location>
        <begin position="205"/>
        <end position="578"/>
    </location>
</feature>
<dbReference type="PANTHER" id="PTHR34217:SF1">
    <property type="entry name" value="CARBOXYPEPTIDASE 1"/>
    <property type="match status" value="1"/>
</dbReference>
<name>A0AAC9IZP8_VIRHA</name>
<evidence type="ECO:0000313" key="9">
    <source>
        <dbReference type="EMBL" id="APC48846.1"/>
    </source>
</evidence>
<dbReference type="InterPro" id="IPR001567">
    <property type="entry name" value="Pept_M3A_M3B_dom"/>
</dbReference>
<protein>
    <submittedName>
        <fullName evidence="9">Oligoendopeptidase F</fullName>
    </submittedName>
</protein>
<keyword evidence="1 6" id="KW-0645">Protease</keyword>
<evidence type="ECO:0000256" key="2">
    <source>
        <dbReference type="ARBA" id="ARBA00022723"/>
    </source>
</evidence>
<dbReference type="RefSeq" id="WP_071649152.1">
    <property type="nucleotide sequence ID" value="NZ_CP017962.1"/>
</dbReference>
<dbReference type="GeneID" id="71515097"/>
<evidence type="ECO:0000256" key="1">
    <source>
        <dbReference type="ARBA" id="ARBA00022670"/>
    </source>
</evidence>
<dbReference type="PANTHER" id="PTHR34217">
    <property type="entry name" value="METAL-DEPENDENT CARBOXYPEPTIDASE"/>
    <property type="match status" value="1"/>
</dbReference>
<evidence type="ECO:0000256" key="5">
    <source>
        <dbReference type="ARBA" id="ARBA00023049"/>
    </source>
</evidence>
<dbReference type="Gene3D" id="1.10.1370.20">
    <property type="entry name" value="Oligoendopeptidase f, C-terminal domain"/>
    <property type="match status" value="1"/>
</dbReference>
<dbReference type="InterPro" id="IPR034006">
    <property type="entry name" value="M3B_PepF_2"/>
</dbReference>
<evidence type="ECO:0000256" key="3">
    <source>
        <dbReference type="ARBA" id="ARBA00022801"/>
    </source>
</evidence>
<dbReference type="CDD" id="cd09607">
    <property type="entry name" value="M3B_PepF"/>
    <property type="match status" value="1"/>
</dbReference>
<dbReference type="Proteomes" id="UP000182945">
    <property type="component" value="Chromosome"/>
</dbReference>
<keyword evidence="4 6" id="KW-0862">Zinc</keyword>